<dbReference type="PANTHER" id="PTHR22595:SF184">
    <property type="entry name" value="ENDOCHITINASE A"/>
    <property type="match status" value="1"/>
</dbReference>
<evidence type="ECO:0000259" key="9">
    <source>
        <dbReference type="Pfam" id="PF00182"/>
    </source>
</evidence>
<comment type="function">
    <text evidence="2">Defense against chitin-containing fungal and bacterial pathogens.</text>
</comment>
<dbReference type="Gene3D" id="1.10.530.10">
    <property type="match status" value="1"/>
</dbReference>
<evidence type="ECO:0000313" key="11">
    <source>
        <dbReference type="Proteomes" id="UP001341840"/>
    </source>
</evidence>
<dbReference type="Proteomes" id="UP001341840">
    <property type="component" value="Unassembled WGS sequence"/>
</dbReference>
<evidence type="ECO:0000313" key="10">
    <source>
        <dbReference type="EMBL" id="MED6193997.1"/>
    </source>
</evidence>
<evidence type="ECO:0000256" key="5">
    <source>
        <dbReference type="ARBA" id="ARBA00022669"/>
    </source>
</evidence>
<feature type="domain" description="Glycoside hydrolase family 19 catalytic" evidence="9">
    <location>
        <begin position="1"/>
        <end position="78"/>
    </location>
</feature>
<comment type="catalytic activity">
    <reaction evidence="1">
        <text>Random endo-hydrolysis of N-acetyl-beta-D-glucosaminide (1-&gt;4)-beta-linkages in chitin and chitodextrins.</text>
        <dbReference type="EC" id="3.2.1.14"/>
    </reaction>
</comment>
<dbReference type="SUPFAM" id="SSF53955">
    <property type="entry name" value="Lysozyme-like"/>
    <property type="match status" value="1"/>
</dbReference>
<evidence type="ECO:0000256" key="7">
    <source>
        <dbReference type="ARBA" id="ARBA00023326"/>
    </source>
</evidence>
<evidence type="ECO:0000256" key="1">
    <source>
        <dbReference type="ARBA" id="ARBA00000822"/>
    </source>
</evidence>
<sequence length="179" mass="19265">MTSQGNKPSCHDVITGRWTPSSADNSAGRVAGFGVITNIINGGIECGHGSDSRVEDRIGFYQRYCEMLGVFPGDNLNCGNQSNRLPFLLQSTNHTGNKSFSGNNIRPSSLCNLLLQHSGDKHSSPQASSTSTTTSTVEHFNQNLQASCNRGLKRIVGSRSPPPLATSIHHRNLLFLPSV</sequence>
<dbReference type="PANTHER" id="PTHR22595">
    <property type="entry name" value="CHITINASE-RELATED"/>
    <property type="match status" value="1"/>
</dbReference>
<dbReference type="CDD" id="cd00325">
    <property type="entry name" value="chitinase_GH19"/>
    <property type="match status" value="1"/>
</dbReference>
<accession>A0ABU6X7U3</accession>
<evidence type="ECO:0000256" key="4">
    <source>
        <dbReference type="ARBA" id="ARBA00012729"/>
    </source>
</evidence>
<dbReference type="Pfam" id="PF00182">
    <property type="entry name" value="Glyco_hydro_19"/>
    <property type="match status" value="1"/>
</dbReference>
<organism evidence="10 11">
    <name type="scientific">Stylosanthes scabra</name>
    <dbReference type="NCBI Taxonomy" id="79078"/>
    <lineage>
        <taxon>Eukaryota</taxon>
        <taxon>Viridiplantae</taxon>
        <taxon>Streptophyta</taxon>
        <taxon>Embryophyta</taxon>
        <taxon>Tracheophyta</taxon>
        <taxon>Spermatophyta</taxon>
        <taxon>Magnoliopsida</taxon>
        <taxon>eudicotyledons</taxon>
        <taxon>Gunneridae</taxon>
        <taxon>Pentapetalae</taxon>
        <taxon>rosids</taxon>
        <taxon>fabids</taxon>
        <taxon>Fabales</taxon>
        <taxon>Fabaceae</taxon>
        <taxon>Papilionoideae</taxon>
        <taxon>50 kb inversion clade</taxon>
        <taxon>dalbergioids sensu lato</taxon>
        <taxon>Dalbergieae</taxon>
        <taxon>Pterocarpus clade</taxon>
        <taxon>Stylosanthes</taxon>
    </lineage>
</organism>
<evidence type="ECO:0000256" key="6">
    <source>
        <dbReference type="ARBA" id="ARBA00022801"/>
    </source>
</evidence>
<keyword evidence="5" id="KW-0147">Chitin-binding</keyword>
<evidence type="ECO:0000256" key="8">
    <source>
        <dbReference type="SAM" id="MobiDB-lite"/>
    </source>
</evidence>
<proteinExistence type="inferred from homology"/>
<dbReference type="InterPro" id="IPR023346">
    <property type="entry name" value="Lysozyme-like_dom_sf"/>
</dbReference>
<keyword evidence="7" id="KW-0119">Carbohydrate metabolism</keyword>
<keyword evidence="6" id="KW-0378">Hydrolase</keyword>
<reference evidence="10 11" key="1">
    <citation type="journal article" date="2023" name="Plants (Basel)">
        <title>Bridging the Gap: Combining Genomics and Transcriptomics Approaches to Understand Stylosanthes scabra, an Orphan Legume from the Brazilian Caatinga.</title>
        <authorList>
            <person name="Ferreira-Neto J.R.C."/>
            <person name="da Silva M.D."/>
            <person name="Binneck E."/>
            <person name="de Melo N.F."/>
            <person name="da Silva R.H."/>
            <person name="de Melo A.L.T.M."/>
            <person name="Pandolfi V."/>
            <person name="Bustamante F.O."/>
            <person name="Brasileiro-Vidal A.C."/>
            <person name="Benko-Iseppon A.M."/>
        </authorList>
    </citation>
    <scope>NUCLEOTIDE SEQUENCE [LARGE SCALE GENOMIC DNA]</scope>
    <source>
        <tissue evidence="10">Leaves</tissue>
    </source>
</reference>
<dbReference type="EC" id="3.2.1.14" evidence="4"/>
<gene>
    <name evidence="10" type="ORF">PIB30_024306</name>
</gene>
<name>A0ABU6X7U3_9FABA</name>
<comment type="similarity">
    <text evidence="3">Belongs to the glycosyl hydrolase 19 family. Chitinase class I subfamily.</text>
</comment>
<comment type="caution">
    <text evidence="10">The sequence shown here is derived from an EMBL/GenBank/DDBJ whole genome shotgun (WGS) entry which is preliminary data.</text>
</comment>
<evidence type="ECO:0000256" key="2">
    <source>
        <dbReference type="ARBA" id="ARBA00003728"/>
    </source>
</evidence>
<keyword evidence="7" id="KW-0624">Polysaccharide degradation</keyword>
<evidence type="ECO:0000256" key="3">
    <source>
        <dbReference type="ARBA" id="ARBA00009373"/>
    </source>
</evidence>
<dbReference type="EMBL" id="JASCZI010211535">
    <property type="protein sequence ID" value="MED6193997.1"/>
    <property type="molecule type" value="Genomic_DNA"/>
</dbReference>
<protein>
    <recommendedName>
        <fullName evidence="4">chitinase</fullName>
        <ecNumber evidence="4">3.2.1.14</ecNumber>
    </recommendedName>
</protein>
<feature type="region of interest" description="Disordered" evidence="8">
    <location>
        <begin position="117"/>
        <end position="136"/>
    </location>
</feature>
<dbReference type="InterPro" id="IPR000726">
    <property type="entry name" value="Glyco_hydro_19_cat"/>
</dbReference>
<keyword evidence="11" id="KW-1185">Reference proteome</keyword>